<evidence type="ECO:0000256" key="5">
    <source>
        <dbReference type="ARBA" id="ARBA00022553"/>
    </source>
</evidence>
<feature type="compositionally biased region" description="Gly residues" evidence="13">
    <location>
        <begin position="289"/>
        <end position="299"/>
    </location>
</feature>
<feature type="compositionally biased region" description="Gly residues" evidence="13">
    <location>
        <begin position="241"/>
        <end position="250"/>
    </location>
</feature>
<accession>A0AAU7E3M8</accession>
<dbReference type="GO" id="GO:0000166">
    <property type="term" value="F:nucleotide binding"/>
    <property type="evidence" value="ECO:0007669"/>
    <property type="project" value="UniProtKB-UniRule"/>
</dbReference>
<reference evidence="16" key="2">
    <citation type="submission" date="2024-02" db="EMBL/GenBank/DDBJ databases">
        <authorList>
            <person name="Hu B."/>
        </authorList>
    </citation>
    <scope>NUCLEOTIDE SEQUENCE</scope>
    <source>
        <strain evidence="16">4A/Kenya/BAT0636/2015</strain>
    </source>
</reference>
<comment type="similarity">
    <text evidence="2">Belongs to the papillomaviridae E8^E2C protein family.</text>
</comment>
<dbReference type="GO" id="GO:0003677">
    <property type="term" value="F:DNA binding"/>
    <property type="evidence" value="ECO:0007669"/>
    <property type="project" value="UniProtKB-UniRule"/>
</dbReference>
<proteinExistence type="inferred from homology"/>
<dbReference type="InterPro" id="IPR036050">
    <property type="entry name" value="Regulatory_protein_E2_N"/>
</dbReference>
<gene>
    <name evidence="12" type="primary">E2</name>
</gene>
<feature type="region of interest" description="Disordered" evidence="13">
    <location>
        <begin position="198"/>
        <end position="299"/>
    </location>
</feature>
<reference evidence="16" key="1">
    <citation type="journal article" date="2024" name="Microbiome">
        <title>Substantial viral diversity in bats and rodents from East Africa: insights into evolution, recombination, and cocirculation.</title>
        <authorList>
            <person name="Wang D."/>
            <person name="Yang X."/>
            <person name="Ren Z."/>
            <person name="Hu B."/>
            <person name="Zhao H."/>
            <person name="Yang K."/>
            <person name="Shi P."/>
            <person name="Zhang Z."/>
            <person name="Feng Q."/>
            <person name="Nawenja C.V."/>
            <person name="Obanda V."/>
            <person name="Robert K."/>
            <person name="Nalikka B."/>
            <person name="Waruhiu C.N."/>
            <person name="Ochola G.O."/>
            <person name="Onyuok S.O."/>
            <person name="Ochieng H."/>
            <person name="Li B."/>
            <person name="Zhu Y."/>
            <person name="Si H."/>
            <person name="Yin J."/>
            <person name="Kristiansen K."/>
            <person name="Jin X."/>
            <person name="Xu X."/>
            <person name="Xiao M."/>
            <person name="Agwanda B."/>
            <person name="Ommeh S."/>
            <person name="Li J."/>
            <person name="Shi Z.L."/>
        </authorList>
    </citation>
    <scope>NUCLEOTIDE SEQUENCE</scope>
    <source>
        <strain evidence="16">4A/Kenya/BAT0636/2015</strain>
    </source>
</reference>
<comment type="caution">
    <text evidence="12">Lacks conserved residue(s) required for the propagation of feature annotation.</text>
</comment>
<feature type="domain" description="Papillomavirus E2 C-terminal" evidence="15">
    <location>
        <begin position="335"/>
        <end position="411"/>
    </location>
</feature>
<feature type="region of interest" description="DNA-binding domain" evidence="12">
    <location>
        <begin position="333"/>
        <end position="415"/>
    </location>
</feature>
<dbReference type="Gene3D" id="1.10.287.30">
    <property type="entry name" value="E2 (early) protein, N terminal domain, subdomain 1"/>
    <property type="match status" value="1"/>
</dbReference>
<dbReference type="GO" id="GO:0006260">
    <property type="term" value="P:DNA replication"/>
    <property type="evidence" value="ECO:0007669"/>
    <property type="project" value="UniProtKB-KW"/>
</dbReference>
<evidence type="ECO:0000256" key="4">
    <source>
        <dbReference type="ARBA" id="ARBA00022518"/>
    </source>
</evidence>
<dbReference type="HAMAP" id="MF_04001">
    <property type="entry name" value="PPV_E2"/>
    <property type="match status" value="1"/>
</dbReference>
<dbReference type="EMBL" id="PP711992">
    <property type="protein sequence ID" value="XBH24127.1"/>
    <property type="molecule type" value="Genomic_DNA"/>
</dbReference>
<dbReference type="InterPro" id="IPR033668">
    <property type="entry name" value="Reg_prot_E2"/>
</dbReference>
<sequence>MENLQTRLNSVQDSVLDLIEKDSDDILDQIEYWQLIKEEFLILHAARQRGILRLGLRRVPTLQASETQAKQAIEMILLIQSLASSRYAQENWTRRDLSREMFDAEPQYCFMKGGTHVTVRWDGDKDNQTEYPAWEYIYCQNEAGAWEKLPGYVDYHGLFYNQDHIRIYYRSFDEEAQKYSHSRYWEVIYKNVFVSSVTPPIHTSTRTPSPEKKKPSKRSLETTPASAESGPPEKRRRGRGRGGGGGGRGRGNLRATAQTPEQAATSSTPHRSGGDVADTCPATSRLRSGGRGSGVRGRGGLRGCLPGDVGSVRHTVAKGGRSRVQTLLAEAHDPPLLVIAGAANVLKCLRYRIIKKHHGHFRAISSNFWWAEGEGHGSGSRMLIAFEDPQQRKAFQNRASLPQSVRTFLGNFQSY</sequence>
<feature type="compositionally biased region" description="Polar residues" evidence="13">
    <location>
        <begin position="255"/>
        <end position="270"/>
    </location>
</feature>
<comment type="subunit">
    <text evidence="12">Binds DNA as homodimer. Interacts with protein E1; this interaction greatly increases E1 DNA-binding activity. Interacts with protein L1; this interaction enhances E2-dependent replication and transcription activation. Interacts with protein L2; this interaction inhibits E2 transcriptional activity but not DNA replication function E2. Interacts with protein E7; this interaction inhibits E7 oncogenic activity. Interacts with host TAF1; this interaction modulates E2-dependent transcriptional regulation. Interacts with host BRD4; this interaction mediates E2 transcriptional activation function. Additionally, the interaction with host BRD4 on mitotic chromosomes mediates tethering of the viral genome. Interacts with host TOPBP1; this interaction is required for optimal viral DNA replication.</text>
</comment>
<dbReference type="InterPro" id="IPR042504">
    <property type="entry name" value="Regulatory_protein_E2_N_2"/>
</dbReference>
<keyword evidence="11 12" id="KW-0804">Transcription</keyword>
<dbReference type="GO" id="GO:0006351">
    <property type="term" value="P:DNA-templated transcription"/>
    <property type="evidence" value="ECO:0007669"/>
    <property type="project" value="UniProtKB-UniRule"/>
</dbReference>
<dbReference type="Pfam" id="PF00508">
    <property type="entry name" value="PPV_E2_N"/>
    <property type="match status" value="1"/>
</dbReference>
<dbReference type="InterPro" id="IPR012677">
    <property type="entry name" value="Nucleotide-bd_a/b_plait_sf"/>
</dbReference>
<dbReference type="InterPro" id="IPR000427">
    <property type="entry name" value="Papillomavirus_E2_C"/>
</dbReference>
<dbReference type="GO" id="GO:0003700">
    <property type="term" value="F:DNA-binding transcription factor activity"/>
    <property type="evidence" value="ECO:0007669"/>
    <property type="project" value="UniProtKB-UniRule"/>
</dbReference>
<evidence type="ECO:0000256" key="3">
    <source>
        <dbReference type="ARBA" id="ARBA00022491"/>
    </source>
</evidence>
<evidence type="ECO:0000256" key="10">
    <source>
        <dbReference type="ARBA" id="ARBA00023159"/>
    </source>
</evidence>
<organism evidence="16">
    <name type="scientific">Mops bat papillomavirus</name>
    <dbReference type="NCBI Taxonomy" id="3141892"/>
    <lineage>
        <taxon>Viruses</taxon>
        <taxon>Monodnaviria</taxon>
        <taxon>Shotokuvirae</taxon>
        <taxon>Cossaviricota</taxon>
        <taxon>Papovaviricetes</taxon>
        <taxon>Zurhausenvirales</taxon>
        <taxon>Papillomaviridae</taxon>
    </lineage>
</organism>
<dbReference type="Pfam" id="PF00511">
    <property type="entry name" value="PPV_E2_C"/>
    <property type="match status" value="1"/>
</dbReference>
<evidence type="ECO:0000256" key="1">
    <source>
        <dbReference type="ARBA" id="ARBA00004147"/>
    </source>
</evidence>
<evidence type="ECO:0000313" key="16">
    <source>
        <dbReference type="EMBL" id="XBH24127.1"/>
    </source>
</evidence>
<comment type="subcellular location">
    <subcellularLocation>
        <location evidence="1 12">Host nucleus</location>
    </subcellularLocation>
</comment>
<dbReference type="Gene3D" id="2.170.200.10">
    <property type="entry name" value="Papillomavirus E2 early protein domain"/>
    <property type="match status" value="1"/>
</dbReference>
<dbReference type="GO" id="GO:0006275">
    <property type="term" value="P:regulation of DNA replication"/>
    <property type="evidence" value="ECO:0007669"/>
    <property type="project" value="UniProtKB-UniRule"/>
</dbReference>
<protein>
    <recommendedName>
        <fullName evidence="12">Regulatory protein E2</fullName>
    </recommendedName>
</protein>
<keyword evidence="6 12" id="KW-1048">Host nucleus</keyword>
<dbReference type="InterPro" id="IPR042503">
    <property type="entry name" value="Regulatory_protein_E2_N_1"/>
</dbReference>
<dbReference type="SUPFAM" id="SSF51332">
    <property type="entry name" value="E2 regulatory, transactivation domain"/>
    <property type="match status" value="1"/>
</dbReference>
<keyword evidence="5 12" id="KW-0597">Phosphoprotein</keyword>
<dbReference type="SUPFAM" id="SSF54957">
    <property type="entry name" value="Viral DNA-binding domain"/>
    <property type="match status" value="1"/>
</dbReference>
<evidence type="ECO:0000259" key="14">
    <source>
        <dbReference type="Pfam" id="PF00508"/>
    </source>
</evidence>
<dbReference type="InterPro" id="IPR035975">
    <property type="entry name" value="E2/EBNA1_C_sf"/>
</dbReference>
<dbReference type="GO" id="GO:0042025">
    <property type="term" value="C:host cell nucleus"/>
    <property type="evidence" value="ECO:0007669"/>
    <property type="project" value="UniProtKB-SubCell"/>
</dbReference>
<keyword evidence="10 12" id="KW-0010">Activator</keyword>
<evidence type="ECO:0000256" key="11">
    <source>
        <dbReference type="ARBA" id="ARBA00023163"/>
    </source>
</evidence>
<keyword evidence="3 12" id="KW-0678">Repressor</keyword>
<feature type="domain" description="Papillomavirus E2 N-terminal" evidence="14">
    <location>
        <begin position="1"/>
        <end position="197"/>
    </location>
</feature>
<dbReference type="GO" id="GO:0039693">
    <property type="term" value="P:viral DNA genome replication"/>
    <property type="evidence" value="ECO:0007669"/>
    <property type="project" value="UniProtKB-UniRule"/>
</dbReference>
<evidence type="ECO:0000256" key="13">
    <source>
        <dbReference type="SAM" id="MobiDB-lite"/>
    </source>
</evidence>
<evidence type="ECO:0000256" key="2">
    <source>
        <dbReference type="ARBA" id="ARBA00007794"/>
    </source>
</evidence>
<evidence type="ECO:0000256" key="8">
    <source>
        <dbReference type="ARBA" id="ARBA00023015"/>
    </source>
</evidence>
<keyword evidence="7 12" id="KW-0235">DNA replication</keyword>
<keyword evidence="4 12" id="KW-0244">Early protein</keyword>
<evidence type="ECO:0000256" key="12">
    <source>
        <dbReference type="HAMAP-Rule" id="MF_04001"/>
    </source>
</evidence>
<dbReference type="Gene3D" id="3.30.70.330">
    <property type="match status" value="1"/>
</dbReference>
<comment type="function">
    <text evidence="12">Plays a role in the initiation of viral DNA replication. A dimer of E2 interacts with a dimer of E1 in order to improve specificity of E1 DNA binding activity. Once the complex recognizes and binds DNA at specific sites, the E2 dimer is removed from DNA. E2 also regulates viral transcription through binding to the E2RE response element (5'-ACCNNNNNNGGT-3') present in multiple copies in the regulatory regions of the viral genome. Activates or represses transcription depending on E2RE's position with regards to proximal promoter elements including the TATA-box. Repression occurs by sterically hindering the assembly of the transcription initiation complex.</text>
</comment>
<dbReference type="InterPro" id="IPR001866">
    <property type="entry name" value="PPV_E2_N"/>
</dbReference>
<name>A0AAU7E3M8_9PAPI</name>
<evidence type="ECO:0000256" key="9">
    <source>
        <dbReference type="ARBA" id="ARBA00023125"/>
    </source>
</evidence>
<keyword evidence="9 12" id="KW-0238">DNA-binding</keyword>
<comment type="PTM">
    <text evidence="12">Phosphorylated.</text>
</comment>
<evidence type="ECO:0000256" key="7">
    <source>
        <dbReference type="ARBA" id="ARBA00022705"/>
    </source>
</evidence>
<evidence type="ECO:0000256" key="6">
    <source>
        <dbReference type="ARBA" id="ARBA00022562"/>
    </source>
</evidence>
<evidence type="ECO:0000259" key="15">
    <source>
        <dbReference type="Pfam" id="PF00511"/>
    </source>
</evidence>
<keyword evidence="8 12" id="KW-0805">Transcription regulation</keyword>
<comment type="similarity">
    <text evidence="12">Belongs to the papillomaviridae E2 protein family.</text>
</comment>